<sequence>MLIEGRPSYNTLINDSPGHDHLEEGEPCLVPSLRCTCRRAAGSWSASCSKVRPVVAALWARQ</sequence>
<reference evidence="1 2" key="1">
    <citation type="submission" date="2019-05" db="EMBL/GenBank/DDBJ databases">
        <title>Another draft genome of Portunus trituberculatus and its Hox gene families provides insights of decapod evolution.</title>
        <authorList>
            <person name="Jeong J.-H."/>
            <person name="Song I."/>
            <person name="Kim S."/>
            <person name="Choi T."/>
            <person name="Kim D."/>
            <person name="Ryu S."/>
            <person name="Kim W."/>
        </authorList>
    </citation>
    <scope>NUCLEOTIDE SEQUENCE [LARGE SCALE GENOMIC DNA]</scope>
    <source>
        <tissue evidence="1">Muscle</tissue>
    </source>
</reference>
<name>A0A5B7HDB4_PORTR</name>
<evidence type="ECO:0000313" key="2">
    <source>
        <dbReference type="Proteomes" id="UP000324222"/>
    </source>
</evidence>
<protein>
    <submittedName>
        <fullName evidence="1">Uncharacterized protein</fullName>
    </submittedName>
</protein>
<comment type="caution">
    <text evidence="1">The sequence shown here is derived from an EMBL/GenBank/DDBJ whole genome shotgun (WGS) entry which is preliminary data.</text>
</comment>
<gene>
    <name evidence="1" type="ORF">E2C01_064554</name>
</gene>
<dbReference type="Proteomes" id="UP000324222">
    <property type="component" value="Unassembled WGS sequence"/>
</dbReference>
<proteinExistence type="predicted"/>
<evidence type="ECO:0000313" key="1">
    <source>
        <dbReference type="EMBL" id="MPC70310.1"/>
    </source>
</evidence>
<accession>A0A5B7HDB4</accession>
<dbReference type="AlphaFoldDB" id="A0A5B7HDB4"/>
<keyword evidence="2" id="KW-1185">Reference proteome</keyword>
<organism evidence="1 2">
    <name type="scientific">Portunus trituberculatus</name>
    <name type="common">Swimming crab</name>
    <name type="synonym">Neptunus trituberculatus</name>
    <dbReference type="NCBI Taxonomy" id="210409"/>
    <lineage>
        <taxon>Eukaryota</taxon>
        <taxon>Metazoa</taxon>
        <taxon>Ecdysozoa</taxon>
        <taxon>Arthropoda</taxon>
        <taxon>Crustacea</taxon>
        <taxon>Multicrustacea</taxon>
        <taxon>Malacostraca</taxon>
        <taxon>Eumalacostraca</taxon>
        <taxon>Eucarida</taxon>
        <taxon>Decapoda</taxon>
        <taxon>Pleocyemata</taxon>
        <taxon>Brachyura</taxon>
        <taxon>Eubrachyura</taxon>
        <taxon>Portunoidea</taxon>
        <taxon>Portunidae</taxon>
        <taxon>Portuninae</taxon>
        <taxon>Portunus</taxon>
    </lineage>
</organism>
<dbReference type="EMBL" id="VSRR010030906">
    <property type="protein sequence ID" value="MPC70310.1"/>
    <property type="molecule type" value="Genomic_DNA"/>
</dbReference>